<gene>
    <name evidence="1" type="ORF">NYP16_02395</name>
</gene>
<proteinExistence type="predicted"/>
<comment type="caution">
    <text evidence="1">The sequence shown here is derived from an EMBL/GenBank/DDBJ whole genome shotgun (WGS) entry which is preliminary data.</text>
</comment>
<reference evidence="1" key="1">
    <citation type="submission" date="2022-08" db="EMBL/GenBank/DDBJ databases">
        <authorList>
            <person name="Vandamme P."/>
            <person name="Hettiarachchi A."/>
            <person name="Peeters C."/>
            <person name="Cnockaert M."/>
            <person name="Carlier A."/>
        </authorList>
    </citation>
    <scope>NUCLEOTIDE SEQUENCE</scope>
    <source>
        <strain evidence="1">LMG 31809</strain>
    </source>
</reference>
<dbReference type="Pfam" id="PF05489">
    <property type="entry name" value="Phage_tail_X"/>
    <property type="match status" value="1"/>
</dbReference>
<evidence type="ECO:0000313" key="1">
    <source>
        <dbReference type="EMBL" id="MDA5192808.1"/>
    </source>
</evidence>
<dbReference type="Proteomes" id="UP001141619">
    <property type="component" value="Unassembled WGS sequence"/>
</dbReference>
<evidence type="ECO:0000313" key="2">
    <source>
        <dbReference type="Proteomes" id="UP001141619"/>
    </source>
</evidence>
<protein>
    <submittedName>
        <fullName evidence="1">Tail protein X</fullName>
    </submittedName>
</protein>
<sequence length="72" mass="7702">MAQARTLTAQQGDTLDQLIWRDAGLGANDLGRILAANTGIADHGEILPIGTTVTIPAIASEPRQRPLIQLWD</sequence>
<name>A0A9X3TW09_9PROT</name>
<dbReference type="RefSeq" id="WP_274942510.1">
    <property type="nucleotide sequence ID" value="NZ_JANWOI010000001.1"/>
</dbReference>
<dbReference type="EMBL" id="JANWOI010000001">
    <property type="protein sequence ID" value="MDA5192808.1"/>
    <property type="molecule type" value="Genomic_DNA"/>
</dbReference>
<dbReference type="AlphaFoldDB" id="A0A9X3TW09"/>
<reference evidence="1" key="2">
    <citation type="journal article" date="2023" name="Syst. Appl. Microbiol.">
        <title>Govania unica gen. nov., sp. nov., a rare biosphere bacterium that represents a novel family in the class Alphaproteobacteria.</title>
        <authorList>
            <person name="Vandamme P."/>
            <person name="Peeters C."/>
            <person name="Hettiarachchi A."/>
            <person name="Cnockaert M."/>
            <person name="Carlier A."/>
        </authorList>
    </citation>
    <scope>NUCLEOTIDE SEQUENCE</scope>
    <source>
        <strain evidence="1">LMG 31809</strain>
    </source>
</reference>
<dbReference type="InterPro" id="IPR008861">
    <property type="entry name" value="GpX-like"/>
</dbReference>
<accession>A0A9X3TW09</accession>
<keyword evidence="2" id="KW-1185">Reference proteome</keyword>
<organism evidence="1 2">
    <name type="scientific">Govanella unica</name>
    <dbReference type="NCBI Taxonomy" id="2975056"/>
    <lineage>
        <taxon>Bacteria</taxon>
        <taxon>Pseudomonadati</taxon>
        <taxon>Pseudomonadota</taxon>
        <taxon>Alphaproteobacteria</taxon>
        <taxon>Emcibacterales</taxon>
        <taxon>Govanellaceae</taxon>
        <taxon>Govanella</taxon>
    </lineage>
</organism>